<evidence type="ECO:0000313" key="1">
    <source>
        <dbReference type="EMBL" id="KMJ43422.1"/>
    </source>
</evidence>
<comment type="caution">
    <text evidence="1">The sequence shown here is derived from an EMBL/GenBank/DDBJ whole genome shotgun (WGS) entry which is preliminary data.</text>
</comment>
<keyword evidence="2" id="KW-1185">Reference proteome</keyword>
<gene>
    <name evidence="1" type="ORF">AB204_19800</name>
</gene>
<name>A0A0J5FN87_9GAMM</name>
<protein>
    <submittedName>
        <fullName evidence="1">Tail protein</fullName>
    </submittedName>
</protein>
<proteinExistence type="predicted"/>
<dbReference type="EMBL" id="LFCV01000187">
    <property type="protein sequence ID" value="KMJ43422.1"/>
    <property type="molecule type" value="Genomic_DNA"/>
</dbReference>
<dbReference type="AlphaFoldDB" id="A0A0J5FN87"/>
<dbReference type="Proteomes" id="UP000036277">
    <property type="component" value="Unassembled WGS sequence"/>
</dbReference>
<organism evidence="1 2">
    <name type="scientific">Xenorhabdus khoisanae</name>
    <dbReference type="NCBI Taxonomy" id="880157"/>
    <lineage>
        <taxon>Bacteria</taxon>
        <taxon>Pseudomonadati</taxon>
        <taxon>Pseudomonadota</taxon>
        <taxon>Gammaproteobacteria</taxon>
        <taxon>Enterobacterales</taxon>
        <taxon>Morganellaceae</taxon>
        <taxon>Xenorhabdus</taxon>
    </lineage>
</organism>
<accession>A0A0J5FN87</accession>
<evidence type="ECO:0000313" key="2">
    <source>
        <dbReference type="Proteomes" id="UP000036277"/>
    </source>
</evidence>
<sequence length="303" mass="33356">MSNIQSQLDKVLSAVGKLTSSFKPFQRHQKKLADTVDKIHNQFKKLNKSIESLKPIVGYAQETARMRADLKAYNQRIVQSLSVRQNSSKVMQVSAASQSVNITQITQSISKESSSGNTNEVNVGVTGNMTNNFKLLDKLVININPQINILFNMLNKINGVLNLTTGFVQVTFQTLINNIQIFGNISIKAFNSLKVSLAIFTQLGIQVFANFSAKLNLFAQLGLSIFVQLRASLNVFVQIGIQALNKLSTSLDLFAQIGIRAFIELKASLNFFAQLGILAFGKLKATLDSFVQLGVQALDRLLA</sequence>
<feature type="non-terminal residue" evidence="1">
    <location>
        <position position="303"/>
    </location>
</feature>
<reference evidence="1 2" key="1">
    <citation type="submission" date="2015-06" db="EMBL/GenBank/DDBJ databases">
        <title>Draft Whole-Genome Sequence of the Entomopathogenic Bacterium Xenorhabdus khoisanae.</title>
        <authorList>
            <person name="Naidoo S."/>
            <person name="Featherston J."/>
            <person name="Gray V.M."/>
        </authorList>
    </citation>
    <scope>NUCLEOTIDE SEQUENCE [LARGE SCALE GENOMIC DNA]</scope>
    <source>
        <strain evidence="1 2">MCB</strain>
    </source>
</reference>